<dbReference type="AlphaFoldDB" id="A0A6N4TEX9"/>
<dbReference type="PANTHER" id="PTHR12598">
    <property type="entry name" value="COPPER HOMEOSTASIS PROTEIN CUTC"/>
    <property type="match status" value="1"/>
</dbReference>
<accession>A0A6N4TEX9</accession>
<evidence type="ECO:0000313" key="3">
    <source>
        <dbReference type="EMBL" id="BBK21309.1"/>
    </source>
</evidence>
<dbReference type="HAMAP" id="MF_00795">
    <property type="entry name" value="CutC"/>
    <property type="match status" value="1"/>
</dbReference>
<dbReference type="InterPro" id="IPR036822">
    <property type="entry name" value="CutC-like_dom_sf"/>
</dbReference>
<dbReference type="GO" id="GO:0005507">
    <property type="term" value="F:copper ion binding"/>
    <property type="evidence" value="ECO:0007669"/>
    <property type="project" value="TreeGrafter"/>
</dbReference>
<dbReference type="EMBL" id="AP019695">
    <property type="protein sequence ID" value="BBK21309.1"/>
    <property type="molecule type" value="Genomic_DNA"/>
</dbReference>
<sequence length="249" mass="27569">MKKVVEICAGSYQDCLAAQKMGASRVELNSALSVGGLTPSVAVLRRVKKETQLHVICMVRPRGGGFCYDEQDVSIMMDEAKLLLENGADGIAFGFLKDDGSIAIEETKAMVELIHSYKKEAVFHRAFDVCKDPFIAIQTLIDLHVDRLLTSGMKDKAVQGKELLKQLQLQFKDKIEILAGSGMNAQNALSFMEETGICQIHSSCKGYKEDPTTSKGDVTYSYLPSPHQNDYDIVEEEKVHQLVYNVEKG</sequence>
<dbReference type="PANTHER" id="PTHR12598:SF0">
    <property type="entry name" value="COPPER HOMEOSTASIS PROTEIN CUTC HOMOLOG"/>
    <property type="match status" value="1"/>
</dbReference>
<dbReference type="Pfam" id="PF03932">
    <property type="entry name" value="CutC"/>
    <property type="match status" value="1"/>
</dbReference>
<name>A0A6N4TEX9_9FIRM</name>
<evidence type="ECO:0000256" key="1">
    <source>
        <dbReference type="ARBA" id="ARBA00007768"/>
    </source>
</evidence>
<evidence type="ECO:0000256" key="2">
    <source>
        <dbReference type="HAMAP-Rule" id="MF_00795"/>
    </source>
</evidence>
<protein>
    <recommendedName>
        <fullName evidence="2">PF03932 family protein CutC</fullName>
    </recommendedName>
</protein>
<dbReference type="GO" id="GO:0005737">
    <property type="term" value="C:cytoplasm"/>
    <property type="evidence" value="ECO:0007669"/>
    <property type="project" value="UniProtKB-SubCell"/>
</dbReference>
<dbReference type="RefSeq" id="WP_115714528.1">
    <property type="nucleotide sequence ID" value="NZ_AP019695.1"/>
</dbReference>
<proteinExistence type="inferred from homology"/>
<dbReference type="SUPFAM" id="SSF110395">
    <property type="entry name" value="CutC-like"/>
    <property type="match status" value="1"/>
</dbReference>
<comment type="similarity">
    <text evidence="1 2">Belongs to the CutC family.</text>
</comment>
<gene>
    <name evidence="2 3" type="primary">cutC</name>
    <name evidence="3" type="ORF">Aargi30884_02120</name>
</gene>
<dbReference type="Gene3D" id="3.20.20.380">
    <property type="entry name" value="Copper homeostasis (CutC) domain"/>
    <property type="match status" value="1"/>
</dbReference>
<keyword evidence="2" id="KW-0963">Cytoplasm</keyword>
<organism evidence="3 4">
    <name type="scientific">Amedibacterium intestinale</name>
    <dbReference type="NCBI Taxonomy" id="2583452"/>
    <lineage>
        <taxon>Bacteria</taxon>
        <taxon>Bacillati</taxon>
        <taxon>Bacillota</taxon>
        <taxon>Erysipelotrichia</taxon>
        <taxon>Erysipelotrichales</taxon>
        <taxon>Erysipelotrichaceae</taxon>
        <taxon>Amedibacterium</taxon>
    </lineage>
</organism>
<dbReference type="Proteomes" id="UP000464754">
    <property type="component" value="Chromosome"/>
</dbReference>
<comment type="caution">
    <text evidence="2">Once thought to be involved in copper homeostasis, experiments in E.coli have shown this is not the case.</text>
</comment>
<dbReference type="KEGG" id="aarg:Aargi30884_02120"/>
<keyword evidence="4" id="KW-1185">Reference proteome</keyword>
<evidence type="ECO:0000313" key="4">
    <source>
        <dbReference type="Proteomes" id="UP000464754"/>
    </source>
</evidence>
<reference evidence="4" key="1">
    <citation type="submission" date="2019-05" db="EMBL/GenBank/DDBJ databases">
        <title>Complete genome sequencing of Absiella argi strain JCM 30884.</title>
        <authorList>
            <person name="Sakamoto M."/>
            <person name="Murakami T."/>
            <person name="Mori H."/>
        </authorList>
    </citation>
    <scope>NUCLEOTIDE SEQUENCE [LARGE SCALE GENOMIC DNA]</scope>
    <source>
        <strain evidence="4">JCM 30884</strain>
    </source>
</reference>
<comment type="subcellular location">
    <subcellularLocation>
        <location evidence="2">Cytoplasm</location>
    </subcellularLocation>
</comment>
<dbReference type="InterPro" id="IPR005627">
    <property type="entry name" value="CutC-like"/>
</dbReference>